<evidence type="ECO:0000313" key="1">
    <source>
        <dbReference type="EMBL" id="CDI07302.1"/>
    </source>
</evidence>
<evidence type="ECO:0000313" key="2">
    <source>
        <dbReference type="Proteomes" id="UP000016944"/>
    </source>
</evidence>
<proteinExistence type="predicted"/>
<dbReference type="EMBL" id="HG518322">
    <property type="protein sequence ID" value="CDI07302.1"/>
    <property type="molecule type" value="Genomic_DNA"/>
</dbReference>
<reference evidence="1 2" key="1">
    <citation type="journal article" date="2013" name="Genome Announc.">
        <title>Complete Genome Sequence of the Sesbania Symbiont and Rice Growth-Promoting Endophyte Rhizobium sp. Strain IRBG74.</title>
        <authorList>
            <person name="Crook M.B."/>
            <person name="Mitra S."/>
            <person name="Ane J.M."/>
            <person name="Sadowsky M.J."/>
            <person name="Gyaneshwar P."/>
        </authorList>
    </citation>
    <scope>NUCLEOTIDE SEQUENCE [LARGE SCALE GENOMIC DNA]</scope>
    <source>
        <strain evidence="1 2">IRBG74</strain>
    </source>
</reference>
<dbReference type="Proteomes" id="UP000016944">
    <property type="component" value="Chromosome I"/>
</dbReference>
<accession>U4PQ60</accession>
<dbReference type="PATRIC" id="fig|424182.3.peg.378"/>
<dbReference type="AlphaFoldDB" id="U4PQ60"/>
<organism evidence="1 2">
    <name type="scientific">Agrobacterium pusense</name>
    <dbReference type="NCBI Taxonomy" id="648995"/>
    <lineage>
        <taxon>Bacteria</taxon>
        <taxon>Pseudomonadati</taxon>
        <taxon>Pseudomonadota</taxon>
        <taxon>Alphaproteobacteria</taxon>
        <taxon>Hyphomicrobiales</taxon>
        <taxon>Rhizobiaceae</taxon>
        <taxon>Rhizobium/Agrobacterium group</taxon>
        <taxon>Agrobacterium</taxon>
    </lineage>
</organism>
<gene>
    <name evidence="1" type="ORF">BN877_I0387</name>
</gene>
<dbReference type="HOGENOM" id="CLU_2357766_0_0_5"/>
<sequence>MTGLHCDPGRKPYGFLQTAAHAISLDRVALSFCYGETDARLGFWGFPIKYFQKKGASPPFFTCLNGKKLRPVFKPAGAFLSLAHVPATFIGPQIGN</sequence>
<dbReference type="KEGG" id="rir:BN877_I0387"/>
<protein>
    <submittedName>
        <fullName evidence="1">Uncharacterized protein</fullName>
    </submittedName>
</protein>
<name>U4PQ60_9HYPH</name>